<dbReference type="FunFam" id="1.10.287.1080:FF:000001">
    <property type="entry name" value="Nucleoside triphosphate pyrophosphohydrolase"/>
    <property type="match status" value="1"/>
</dbReference>
<dbReference type="STRING" id="686340.Metal_1056"/>
<evidence type="ECO:0000256" key="4">
    <source>
        <dbReference type="ARBA" id="ARBA00074799"/>
    </source>
</evidence>
<dbReference type="InterPro" id="IPR048015">
    <property type="entry name" value="NTP-PPase_MazG-like_N"/>
</dbReference>
<gene>
    <name evidence="6" type="ORF">Metal_1056</name>
</gene>
<evidence type="ECO:0000256" key="1">
    <source>
        <dbReference type="ARBA" id="ARBA00052141"/>
    </source>
</evidence>
<dbReference type="PANTHER" id="PTHR30522">
    <property type="entry name" value="NUCLEOSIDE TRIPHOSPHATE PYROPHOSPHOHYDROLASE"/>
    <property type="match status" value="1"/>
</dbReference>
<dbReference type="GO" id="GO:0047693">
    <property type="term" value="F:ATP diphosphatase activity"/>
    <property type="evidence" value="ECO:0007669"/>
    <property type="project" value="UniProtKB-EC"/>
</dbReference>
<dbReference type="GO" id="GO:0046081">
    <property type="term" value="P:dUTP catabolic process"/>
    <property type="evidence" value="ECO:0007669"/>
    <property type="project" value="TreeGrafter"/>
</dbReference>
<dbReference type="SUPFAM" id="SSF101386">
    <property type="entry name" value="all-alpha NTP pyrophosphatases"/>
    <property type="match status" value="2"/>
</dbReference>
<dbReference type="CDD" id="cd11528">
    <property type="entry name" value="NTP-PPase_MazG_Nterm"/>
    <property type="match status" value="1"/>
</dbReference>
<proteinExistence type="inferred from homology"/>
<dbReference type="Gene3D" id="1.10.287.1080">
    <property type="entry name" value="MazG-like"/>
    <property type="match status" value="2"/>
</dbReference>
<dbReference type="NCBIfam" id="TIGR00444">
    <property type="entry name" value="mazG"/>
    <property type="match status" value="1"/>
</dbReference>
<dbReference type="PANTHER" id="PTHR30522:SF0">
    <property type="entry name" value="NUCLEOSIDE TRIPHOSPHATE PYROPHOSPHOHYDROLASE"/>
    <property type="match status" value="1"/>
</dbReference>
<dbReference type="InterPro" id="IPR011551">
    <property type="entry name" value="NTP_PyrPHydrolase_MazG"/>
</dbReference>
<dbReference type="GO" id="GO:0046047">
    <property type="term" value="P:TTP catabolic process"/>
    <property type="evidence" value="ECO:0007669"/>
    <property type="project" value="TreeGrafter"/>
</dbReference>
<evidence type="ECO:0000256" key="3">
    <source>
        <dbReference type="ARBA" id="ARBA00066372"/>
    </source>
</evidence>
<keyword evidence="7" id="KW-1185">Reference proteome</keyword>
<dbReference type="GO" id="GO:0046076">
    <property type="term" value="P:dTTP catabolic process"/>
    <property type="evidence" value="ECO:0007669"/>
    <property type="project" value="TreeGrafter"/>
</dbReference>
<dbReference type="NCBIfam" id="NF007113">
    <property type="entry name" value="PRK09562.1"/>
    <property type="match status" value="1"/>
</dbReference>
<evidence type="ECO:0000313" key="6">
    <source>
        <dbReference type="EMBL" id="EIC28875.1"/>
    </source>
</evidence>
<dbReference type="RefSeq" id="WP_005370282.1">
    <property type="nucleotide sequence ID" value="NZ_CM001475.1"/>
</dbReference>
<dbReference type="FunFam" id="1.10.287.1080:FF:000003">
    <property type="entry name" value="Nucleoside triphosphate pyrophosphohydrolase"/>
    <property type="match status" value="1"/>
</dbReference>
<protein>
    <recommendedName>
        <fullName evidence="4">Nucleoside triphosphate pyrophosphohydrolase</fullName>
        <ecNumber evidence="3">3.6.1.8</ecNumber>
    </recommendedName>
</protein>
<dbReference type="GO" id="GO:0046061">
    <property type="term" value="P:dATP catabolic process"/>
    <property type="evidence" value="ECO:0007669"/>
    <property type="project" value="TreeGrafter"/>
</dbReference>
<feature type="domain" description="NTP pyrophosphohydrolase MazG-like" evidence="5">
    <location>
        <begin position="28"/>
        <end position="101"/>
    </location>
</feature>
<dbReference type="EMBL" id="CM001475">
    <property type="protein sequence ID" value="EIC28875.1"/>
    <property type="molecule type" value="Genomic_DNA"/>
</dbReference>
<dbReference type="InterPro" id="IPR048011">
    <property type="entry name" value="NTP-PPase_MazG-like_C"/>
</dbReference>
<dbReference type="Proteomes" id="UP000005090">
    <property type="component" value="Chromosome"/>
</dbReference>
<dbReference type="InterPro" id="IPR004518">
    <property type="entry name" value="MazG-like_dom"/>
</dbReference>
<feature type="domain" description="NTP pyrophosphohydrolase MazG-like" evidence="5">
    <location>
        <begin position="174"/>
        <end position="229"/>
    </location>
</feature>
<comment type="catalytic activity">
    <reaction evidence="1">
        <text>ATP + H2O = AMP + diphosphate + H(+)</text>
        <dbReference type="Rhea" id="RHEA:14245"/>
        <dbReference type="ChEBI" id="CHEBI:15377"/>
        <dbReference type="ChEBI" id="CHEBI:15378"/>
        <dbReference type="ChEBI" id="CHEBI:30616"/>
        <dbReference type="ChEBI" id="CHEBI:33019"/>
        <dbReference type="ChEBI" id="CHEBI:456215"/>
        <dbReference type="EC" id="3.6.1.8"/>
    </reaction>
</comment>
<dbReference type="Pfam" id="PF03819">
    <property type="entry name" value="MazG"/>
    <property type="match status" value="2"/>
</dbReference>
<organism evidence="6 7">
    <name type="scientific">Methylomicrobium album BG8</name>
    <dbReference type="NCBI Taxonomy" id="686340"/>
    <lineage>
        <taxon>Bacteria</taxon>
        <taxon>Pseudomonadati</taxon>
        <taxon>Pseudomonadota</taxon>
        <taxon>Gammaproteobacteria</taxon>
        <taxon>Methylococcales</taxon>
        <taxon>Methylococcaceae</taxon>
        <taxon>Methylomicrobium</taxon>
    </lineage>
</organism>
<dbReference type="GO" id="GO:0006950">
    <property type="term" value="P:response to stress"/>
    <property type="evidence" value="ECO:0007669"/>
    <property type="project" value="UniProtKB-ARBA"/>
</dbReference>
<dbReference type="AlphaFoldDB" id="H8GH84"/>
<name>H8GH84_METAL</name>
<comment type="similarity">
    <text evidence="2">Belongs to the nucleoside triphosphate pyrophosphohydrolase family.</text>
</comment>
<dbReference type="GO" id="GO:0006203">
    <property type="term" value="P:dGTP catabolic process"/>
    <property type="evidence" value="ECO:0007669"/>
    <property type="project" value="TreeGrafter"/>
</dbReference>
<evidence type="ECO:0000259" key="5">
    <source>
        <dbReference type="Pfam" id="PF03819"/>
    </source>
</evidence>
<reference evidence="6 7" key="1">
    <citation type="journal article" date="2013" name="Genome Announc.">
        <title>Genome Sequence of the Obligate Gammaproteobacterial Methanotroph Methylomicrobium album Strain BG8.</title>
        <authorList>
            <person name="Kits K.D."/>
            <person name="Kalyuzhnaya M.G."/>
            <person name="Klotz M.G."/>
            <person name="Jetten M.S."/>
            <person name="Op den Camp H.J."/>
            <person name="Vuilleumier S."/>
            <person name="Bringel F."/>
            <person name="Dispirito A.A."/>
            <person name="Murrell J.C."/>
            <person name="Bruce D."/>
            <person name="Cheng J.F."/>
            <person name="Copeland A."/>
            <person name="Goodwin L."/>
            <person name="Hauser L."/>
            <person name="Lajus A."/>
            <person name="Land M.L."/>
            <person name="Lapidus A."/>
            <person name="Lucas S."/>
            <person name="Medigue C."/>
            <person name="Pitluck S."/>
            <person name="Woyke T."/>
            <person name="Zeytun A."/>
            <person name="Stein L.Y."/>
        </authorList>
    </citation>
    <scope>NUCLEOTIDE SEQUENCE [LARGE SCALE GENOMIC DNA]</scope>
    <source>
        <strain evidence="6 7">BG8</strain>
    </source>
</reference>
<dbReference type="CDD" id="cd11529">
    <property type="entry name" value="NTP-PPase_MazG_Cterm"/>
    <property type="match status" value="1"/>
</dbReference>
<sequence length="268" mass="30870">MLKNTQHLLDIMARLRDPEQGCPWDLKQDFATLIPYLIEEAYEVVDAIERNDMDDLRAELGDLLLQVVFHAQLAKEHGLFDFEQVSQSLCDKLIRRHPHVFADAVFETDAERQAAWEQAKDEERQAKAKPEEPASVLAGVAASLPALLECEKIQDRAARHGFDWPDTPPVFDKVMEELEEVREAWKSGDPHHIREEIGDLLLVVVNLARHLDVNPELALKESTRKFTRRFHYIERQVASSGRSLTDCDLYELDAFWHQAKQALKRKAD</sequence>
<dbReference type="EC" id="3.6.1.8" evidence="3"/>
<accession>H8GH84</accession>
<evidence type="ECO:0000256" key="2">
    <source>
        <dbReference type="ARBA" id="ARBA00061115"/>
    </source>
</evidence>
<evidence type="ECO:0000313" key="7">
    <source>
        <dbReference type="Proteomes" id="UP000005090"/>
    </source>
</evidence>
<dbReference type="eggNOG" id="COG3956">
    <property type="taxonomic scope" value="Bacteria"/>
</dbReference>
<dbReference type="HOGENOM" id="CLU_038356_0_1_6"/>
<dbReference type="GO" id="GO:0046052">
    <property type="term" value="P:UTP catabolic process"/>
    <property type="evidence" value="ECO:0007669"/>
    <property type="project" value="TreeGrafter"/>
</dbReference>